<dbReference type="PIRSF" id="PIRSF006351">
    <property type="entry name" value="PTS_EIIC-Cellobiose"/>
    <property type="match status" value="1"/>
</dbReference>
<feature type="transmembrane region" description="Helical" evidence="9">
    <location>
        <begin position="33"/>
        <end position="53"/>
    </location>
</feature>
<organism evidence="11 12">
    <name type="scientific">Erysipelothrix inopinata</name>
    <dbReference type="NCBI Taxonomy" id="225084"/>
    <lineage>
        <taxon>Bacteria</taxon>
        <taxon>Bacillati</taxon>
        <taxon>Bacillota</taxon>
        <taxon>Erysipelotrichia</taxon>
        <taxon>Erysipelotrichales</taxon>
        <taxon>Erysipelotrichaceae</taxon>
        <taxon>Erysipelothrix</taxon>
    </lineage>
</organism>
<comment type="subcellular location">
    <subcellularLocation>
        <location evidence="1">Cell membrane</location>
        <topology evidence="1">Multi-pass membrane protein</topology>
    </subcellularLocation>
</comment>
<gene>
    <name evidence="11" type="ORF">H9L01_07795</name>
</gene>
<feature type="transmembrane region" description="Helical" evidence="9">
    <location>
        <begin position="318"/>
        <end position="339"/>
    </location>
</feature>
<accession>A0A7G9RXE1</accession>
<comment type="function">
    <text evidence="8">The phosphoenolpyruvate-dependent sugar phosphotransferase system (PTS), a major carbohydrate active -transport system, catalyzes the phosphorylation of incoming sugar substrates concomitant with their translocation across the cell membrane.</text>
</comment>
<dbReference type="GO" id="GO:0009401">
    <property type="term" value="P:phosphoenolpyruvate-dependent sugar phosphotransferase system"/>
    <property type="evidence" value="ECO:0007669"/>
    <property type="project" value="InterPro"/>
</dbReference>
<dbReference type="InterPro" id="IPR003352">
    <property type="entry name" value="PTS_EIIC"/>
</dbReference>
<proteinExistence type="predicted"/>
<keyword evidence="7 8" id="KW-0472">Membrane</keyword>
<keyword evidence="3 8" id="KW-1003">Cell membrane</keyword>
<evidence type="ECO:0000256" key="7">
    <source>
        <dbReference type="ARBA" id="ARBA00023136"/>
    </source>
</evidence>
<evidence type="ECO:0000313" key="11">
    <source>
        <dbReference type="EMBL" id="QNN60266.1"/>
    </source>
</evidence>
<dbReference type="EMBL" id="CP060715">
    <property type="protein sequence ID" value="QNN60266.1"/>
    <property type="molecule type" value="Genomic_DNA"/>
</dbReference>
<feature type="transmembrane region" description="Helical" evidence="9">
    <location>
        <begin position="390"/>
        <end position="413"/>
    </location>
</feature>
<protein>
    <recommendedName>
        <fullName evidence="8">Permease IIC component</fullName>
    </recommendedName>
</protein>
<reference evidence="11 12" key="1">
    <citation type="submission" date="2020-08" db="EMBL/GenBank/DDBJ databases">
        <title>Genome sequence of Erysipelothrix inopinata DSM 15511T.</title>
        <authorList>
            <person name="Hyun D.-W."/>
            <person name="Bae J.-W."/>
        </authorList>
    </citation>
    <scope>NUCLEOTIDE SEQUENCE [LARGE SCALE GENOMIC DNA]</scope>
    <source>
        <strain evidence="11 12">DSM 15511</strain>
    </source>
</reference>
<dbReference type="Pfam" id="PF02378">
    <property type="entry name" value="PTS_EIIC"/>
    <property type="match status" value="1"/>
</dbReference>
<dbReference type="KEGG" id="eio:H9L01_07795"/>
<feature type="transmembrane region" description="Helical" evidence="9">
    <location>
        <begin position="345"/>
        <end position="369"/>
    </location>
</feature>
<dbReference type="PANTHER" id="PTHR33989:SF4">
    <property type="entry name" value="PTS SYSTEM N,N'-DIACETYLCHITOBIOSE-SPECIFIC EIIC COMPONENT"/>
    <property type="match status" value="1"/>
</dbReference>
<feature type="transmembrane region" description="Helical" evidence="9">
    <location>
        <begin position="65"/>
        <end position="91"/>
    </location>
</feature>
<keyword evidence="2 8" id="KW-0813">Transport</keyword>
<sequence>MESLTRFIEEKIAPPLIKFSQLKYVQVMQRTGLGIMSLLVIGSVFLLVASFPIPGWTDFLGDFRWTIAAASGVGTGFIALYTVITASYGLVEYYNKQKGENHDIVQPMILAVASFLLLNPAQTVKTIVEGSDKPGSFTGVPTLYLGAIGVFAALIIAIVTVEIYRFVVNKKMVIKMPEGVPPMVSQSFVALIPSFFVILFWWIFGHVLHMNIPEMIAGIFTPLVQVGDSPIVVIVTTFLNRILWAVGIHGSNIVNSVAGTFWGQMANENLAAFQAGIQPLPYKFSSVWIDNYIWIGLFPLALSLITSKSPRLKKLGQLSIAASLFNIGEPLIFGLPIMLNPLMMIPFILSYVFLAIVAIVLTTIGWLPVPALMISWITPAPIKTFLATNGSFAALAYVLLAWVFMYFVFYPFVKAIEKNDLMEIAAAEAEEQK</sequence>
<dbReference type="InterPro" id="IPR051088">
    <property type="entry name" value="PTS_Sugar-EIIC/EIIB"/>
</dbReference>
<evidence type="ECO:0000256" key="5">
    <source>
        <dbReference type="ARBA" id="ARBA00022692"/>
    </source>
</evidence>
<dbReference type="InterPro" id="IPR004501">
    <property type="entry name" value="PTS_EIIC_3"/>
</dbReference>
<keyword evidence="6 9" id="KW-1133">Transmembrane helix</keyword>
<dbReference type="GO" id="GO:1901264">
    <property type="term" value="P:carbohydrate derivative transport"/>
    <property type="evidence" value="ECO:0007669"/>
    <property type="project" value="TreeGrafter"/>
</dbReference>
<evidence type="ECO:0000256" key="9">
    <source>
        <dbReference type="SAM" id="Phobius"/>
    </source>
</evidence>
<evidence type="ECO:0000256" key="8">
    <source>
        <dbReference type="PIRNR" id="PIRNR006351"/>
    </source>
</evidence>
<keyword evidence="12" id="KW-1185">Reference proteome</keyword>
<dbReference type="GO" id="GO:0008982">
    <property type="term" value="F:protein-N(PI)-phosphohistidine-sugar phosphotransferase activity"/>
    <property type="evidence" value="ECO:0007669"/>
    <property type="project" value="UniProtKB-UniRule"/>
</dbReference>
<dbReference type="NCBIfam" id="TIGR00410">
    <property type="entry name" value="lacE"/>
    <property type="match status" value="1"/>
</dbReference>
<feature type="transmembrane region" description="Helical" evidence="9">
    <location>
        <begin position="242"/>
        <end position="265"/>
    </location>
</feature>
<evidence type="ECO:0000313" key="12">
    <source>
        <dbReference type="Proteomes" id="UP000515928"/>
    </source>
</evidence>
<dbReference type="GO" id="GO:0005886">
    <property type="term" value="C:plasma membrane"/>
    <property type="evidence" value="ECO:0007669"/>
    <property type="project" value="UniProtKB-SubCell"/>
</dbReference>
<feature type="transmembrane region" description="Helical" evidence="9">
    <location>
        <begin position="103"/>
        <end position="122"/>
    </location>
</feature>
<feature type="transmembrane region" description="Helical" evidence="9">
    <location>
        <begin position="215"/>
        <end position="235"/>
    </location>
</feature>
<evidence type="ECO:0000256" key="2">
    <source>
        <dbReference type="ARBA" id="ARBA00022448"/>
    </source>
</evidence>
<evidence type="ECO:0000256" key="1">
    <source>
        <dbReference type="ARBA" id="ARBA00004651"/>
    </source>
</evidence>
<dbReference type="InterPro" id="IPR004796">
    <property type="entry name" value="PTS_IIC_cello"/>
</dbReference>
<dbReference type="PROSITE" id="PS51105">
    <property type="entry name" value="PTS_EIIC_TYPE_3"/>
    <property type="match status" value="1"/>
</dbReference>
<evidence type="ECO:0000256" key="3">
    <source>
        <dbReference type="ARBA" id="ARBA00022475"/>
    </source>
</evidence>
<evidence type="ECO:0000256" key="4">
    <source>
        <dbReference type="ARBA" id="ARBA00022597"/>
    </source>
</evidence>
<feature type="transmembrane region" description="Helical" evidence="9">
    <location>
        <begin position="285"/>
        <end position="306"/>
    </location>
</feature>
<dbReference type="AlphaFoldDB" id="A0A7G9RXE1"/>
<dbReference type="RefSeq" id="WP_187533397.1">
    <property type="nucleotide sequence ID" value="NZ_CBCSHU010000031.1"/>
</dbReference>
<dbReference type="PANTHER" id="PTHR33989">
    <property type="match status" value="1"/>
</dbReference>
<feature type="transmembrane region" description="Helical" evidence="9">
    <location>
        <begin position="142"/>
        <end position="167"/>
    </location>
</feature>
<keyword evidence="5 9" id="KW-0812">Transmembrane</keyword>
<keyword evidence="4 8" id="KW-0762">Sugar transport</keyword>
<name>A0A7G9RXE1_9FIRM</name>
<evidence type="ECO:0000259" key="10">
    <source>
        <dbReference type="PROSITE" id="PS51105"/>
    </source>
</evidence>
<evidence type="ECO:0000256" key="6">
    <source>
        <dbReference type="ARBA" id="ARBA00022989"/>
    </source>
</evidence>
<feature type="transmembrane region" description="Helical" evidence="9">
    <location>
        <begin position="188"/>
        <end position="209"/>
    </location>
</feature>
<feature type="domain" description="PTS EIIC type-3" evidence="10">
    <location>
        <begin position="8"/>
        <end position="412"/>
    </location>
</feature>
<dbReference type="Proteomes" id="UP000515928">
    <property type="component" value="Chromosome"/>
</dbReference>